<dbReference type="InterPro" id="IPR004873">
    <property type="entry name" value="BURP_dom"/>
</dbReference>
<dbReference type="Pfam" id="PF03181">
    <property type="entry name" value="BURP"/>
    <property type="match status" value="1"/>
</dbReference>
<feature type="chain" id="PRO_5004658613" description="BURP domain-containing protein" evidence="1">
    <location>
        <begin position="25"/>
        <end position="185"/>
    </location>
</feature>
<dbReference type="Gramene" id="ERN17649">
    <property type="protein sequence ID" value="ERN17649"/>
    <property type="gene ID" value="AMTR_s00059p00181510"/>
</dbReference>
<proteinExistence type="predicted"/>
<gene>
    <name evidence="3" type="ORF">AMTR_s00059p00181510</name>
</gene>
<feature type="signal peptide" evidence="1">
    <location>
        <begin position="1"/>
        <end position="24"/>
    </location>
</feature>
<evidence type="ECO:0000256" key="1">
    <source>
        <dbReference type="SAM" id="SignalP"/>
    </source>
</evidence>
<keyword evidence="4" id="KW-1185">Reference proteome</keyword>
<name>U5D5D4_AMBTC</name>
<dbReference type="PANTHER" id="PTHR31236:SF2">
    <property type="entry name" value="BURP DOMAIN PROTEIN RD22"/>
    <property type="match status" value="1"/>
</dbReference>
<dbReference type="PANTHER" id="PTHR31236">
    <property type="entry name" value="BURP DOMAIN PROTEIN USPL1-LIKE"/>
    <property type="match status" value="1"/>
</dbReference>
<dbReference type="Proteomes" id="UP000017836">
    <property type="component" value="Unassembled WGS sequence"/>
</dbReference>
<accession>U5D5D4</accession>
<evidence type="ECO:0000313" key="3">
    <source>
        <dbReference type="EMBL" id="ERN17649.1"/>
    </source>
</evidence>
<feature type="domain" description="BURP" evidence="2">
    <location>
        <begin position="83"/>
        <end position="185"/>
    </location>
</feature>
<dbReference type="InterPro" id="IPR044816">
    <property type="entry name" value="BURP"/>
</dbReference>
<organism evidence="3 4">
    <name type="scientific">Amborella trichopoda</name>
    <dbReference type="NCBI Taxonomy" id="13333"/>
    <lineage>
        <taxon>Eukaryota</taxon>
        <taxon>Viridiplantae</taxon>
        <taxon>Streptophyta</taxon>
        <taxon>Embryophyta</taxon>
        <taxon>Tracheophyta</taxon>
        <taxon>Spermatophyta</taxon>
        <taxon>Magnoliopsida</taxon>
        <taxon>Amborellales</taxon>
        <taxon>Amborellaceae</taxon>
        <taxon>Amborella</taxon>
    </lineage>
</organism>
<dbReference type="EMBL" id="KI392312">
    <property type="protein sequence ID" value="ERN17649.1"/>
    <property type="molecule type" value="Genomic_DNA"/>
</dbReference>
<evidence type="ECO:0000313" key="4">
    <source>
        <dbReference type="Proteomes" id="UP000017836"/>
    </source>
</evidence>
<dbReference type="PROSITE" id="PS51277">
    <property type="entry name" value="BURP"/>
    <property type="match status" value="1"/>
</dbReference>
<evidence type="ECO:0000259" key="2">
    <source>
        <dbReference type="PROSITE" id="PS51277"/>
    </source>
</evidence>
<reference evidence="4" key="1">
    <citation type="journal article" date="2013" name="Science">
        <title>The Amborella genome and the evolution of flowering plants.</title>
        <authorList>
            <consortium name="Amborella Genome Project"/>
        </authorList>
    </citation>
    <scope>NUCLEOTIDE SEQUENCE [LARGE SCALE GENOMIC DNA]</scope>
</reference>
<dbReference type="AlphaFoldDB" id="U5D5D4"/>
<keyword evidence="1" id="KW-0732">Signal</keyword>
<protein>
    <recommendedName>
        <fullName evidence="2">BURP domain-containing protein</fullName>
    </recommendedName>
</protein>
<sequence>MERLSLSCVLLLLLGRLNQYYVMATPETYWADAFPNTPIPDVIHARLHPVPSGLQHAISDNRDPRFMYDKFSKKHRGPNETTLFLEEDLKVGMKKLFHFYKSDFNNASPFLSREVADTVPFSSAEIPHILQHFMLPPASSEAYEVRGTLSLCESLEAKDNTFCAPSIHCEETGEKGYKAQLSCVP</sequence>
<dbReference type="HOGENOM" id="CLU_112298_0_0_1"/>